<reference evidence="2" key="1">
    <citation type="submission" date="2015-09" db="EMBL/GenBank/DDBJ databases">
        <title>De novo assembly of Pectinophora gossypiella (Pink Bollworm) gut transcriptome.</title>
        <authorList>
            <person name="Tassone E.E."/>
        </authorList>
    </citation>
    <scope>NUCLEOTIDE SEQUENCE</scope>
</reference>
<dbReference type="OrthoDB" id="76388at2759"/>
<proteinExistence type="predicted"/>
<feature type="non-terminal residue" evidence="2">
    <location>
        <position position="115"/>
    </location>
</feature>
<dbReference type="EMBL" id="GDQN01009243">
    <property type="protein sequence ID" value="JAT81811.1"/>
    <property type="molecule type" value="Transcribed_RNA"/>
</dbReference>
<sequence>PRPFARTSATVEQQEDESDTVVTQRLPTRLPFGRTRVTASIAQSTSSSSVQPRRILFPSRQSSTTPQALALEDEEEDLEENKDDISLSETAVAEKEHEQEFDENSDTAEELPKRR</sequence>
<feature type="compositionally biased region" description="Low complexity" evidence="1">
    <location>
        <begin position="37"/>
        <end position="55"/>
    </location>
</feature>
<feature type="compositionally biased region" description="Acidic residues" evidence="1">
    <location>
        <begin position="99"/>
        <end position="109"/>
    </location>
</feature>
<evidence type="ECO:0000313" key="2">
    <source>
        <dbReference type="EMBL" id="JAT81811.1"/>
    </source>
</evidence>
<feature type="compositionally biased region" description="Acidic residues" evidence="1">
    <location>
        <begin position="71"/>
        <end position="82"/>
    </location>
</feature>
<evidence type="ECO:0000256" key="1">
    <source>
        <dbReference type="SAM" id="MobiDB-lite"/>
    </source>
</evidence>
<accession>A0A1E1W4K3</accession>
<organism evidence="2">
    <name type="scientific">Pectinophora gossypiella</name>
    <name type="common">Cotton pink bollworm</name>
    <name type="synonym">Depressaria gossypiella</name>
    <dbReference type="NCBI Taxonomy" id="13191"/>
    <lineage>
        <taxon>Eukaryota</taxon>
        <taxon>Metazoa</taxon>
        <taxon>Ecdysozoa</taxon>
        <taxon>Arthropoda</taxon>
        <taxon>Hexapoda</taxon>
        <taxon>Insecta</taxon>
        <taxon>Pterygota</taxon>
        <taxon>Neoptera</taxon>
        <taxon>Endopterygota</taxon>
        <taxon>Lepidoptera</taxon>
        <taxon>Glossata</taxon>
        <taxon>Ditrysia</taxon>
        <taxon>Gelechioidea</taxon>
        <taxon>Gelechiidae</taxon>
        <taxon>Apatetrinae</taxon>
        <taxon>Pectinophora</taxon>
    </lineage>
</organism>
<gene>
    <name evidence="2" type="ORF">g.1962</name>
</gene>
<feature type="non-terminal residue" evidence="2">
    <location>
        <position position="1"/>
    </location>
</feature>
<feature type="region of interest" description="Disordered" evidence="1">
    <location>
        <begin position="1"/>
        <end position="115"/>
    </location>
</feature>
<name>A0A1E1W4K3_PECGO</name>
<protein>
    <submittedName>
        <fullName evidence="2">Uncharacterized protein</fullName>
    </submittedName>
</protein>
<dbReference type="AlphaFoldDB" id="A0A1E1W4K3"/>